<evidence type="ECO:0000313" key="2">
    <source>
        <dbReference type="EMBL" id="CAD7080245.1"/>
    </source>
</evidence>
<evidence type="ECO:0000256" key="1">
    <source>
        <dbReference type="SAM" id="SignalP"/>
    </source>
</evidence>
<evidence type="ECO:0000313" key="3">
    <source>
        <dbReference type="Proteomes" id="UP000594454"/>
    </source>
</evidence>
<gene>
    <name evidence="2" type="ORF">HERILL_LOCUS3410</name>
</gene>
<reference evidence="2 3" key="1">
    <citation type="submission" date="2020-11" db="EMBL/GenBank/DDBJ databases">
        <authorList>
            <person name="Wallbank WR R."/>
            <person name="Pardo Diaz C."/>
            <person name="Kozak K."/>
            <person name="Martin S."/>
            <person name="Jiggins C."/>
            <person name="Moest M."/>
            <person name="Warren A I."/>
            <person name="Generalovic N T."/>
            <person name="Byers J.R.P. K."/>
            <person name="Montejo-Kovacevich G."/>
            <person name="Yen C E."/>
        </authorList>
    </citation>
    <scope>NUCLEOTIDE SEQUENCE [LARGE SCALE GENOMIC DNA]</scope>
</reference>
<feature type="chain" id="PRO_5030655871" evidence="1">
    <location>
        <begin position="19"/>
        <end position="310"/>
    </location>
</feature>
<keyword evidence="1" id="KW-0732">Signal</keyword>
<proteinExistence type="predicted"/>
<dbReference type="AlphaFoldDB" id="A0A7R8UGG1"/>
<name>A0A7R8UGG1_HERIL</name>
<protein>
    <submittedName>
        <fullName evidence="2">Uncharacterized protein</fullName>
    </submittedName>
</protein>
<sequence length="310" mass="34730">MLARVVIAILLLRTTSNAQHLLAAQHPFLQRMAMIGNNYVNKIAETMLTTAKNAISNCAGATAEVASRMADHTYTALRWKRSTERDLDYTVRTIEGMAKDYECMERNLNSQFKYFFTDSVFNVRSGFNQANQELIGACFQLAVHSTPIMRQVTQMFLRQMLQLSNLFLHGIEDCISEAEQSSEANVNQFAHVVQQVPTTVREDMSNLCSCYPTGADGELPLSLSDPYVTCAGGAVENMIQRVKKDVVNVGLHLPTTAFSFANIGCKTSICITDKFYEAKSRIDTLAMELSRILNGEGQQDNFYFNSILRR</sequence>
<feature type="signal peptide" evidence="1">
    <location>
        <begin position="1"/>
        <end position="18"/>
    </location>
</feature>
<keyword evidence="3" id="KW-1185">Reference proteome</keyword>
<dbReference type="EMBL" id="LR899009">
    <property type="protein sequence ID" value="CAD7080245.1"/>
    <property type="molecule type" value="Genomic_DNA"/>
</dbReference>
<dbReference type="InParanoid" id="A0A7R8UGG1"/>
<organism evidence="2 3">
    <name type="scientific">Hermetia illucens</name>
    <name type="common">Black soldier fly</name>
    <dbReference type="NCBI Taxonomy" id="343691"/>
    <lineage>
        <taxon>Eukaryota</taxon>
        <taxon>Metazoa</taxon>
        <taxon>Ecdysozoa</taxon>
        <taxon>Arthropoda</taxon>
        <taxon>Hexapoda</taxon>
        <taxon>Insecta</taxon>
        <taxon>Pterygota</taxon>
        <taxon>Neoptera</taxon>
        <taxon>Endopterygota</taxon>
        <taxon>Diptera</taxon>
        <taxon>Brachycera</taxon>
        <taxon>Stratiomyomorpha</taxon>
        <taxon>Stratiomyidae</taxon>
        <taxon>Hermetiinae</taxon>
        <taxon>Hermetia</taxon>
    </lineage>
</organism>
<accession>A0A7R8UGG1</accession>
<dbReference type="Proteomes" id="UP000594454">
    <property type="component" value="Chromosome 1"/>
</dbReference>